<dbReference type="InterPro" id="IPR016181">
    <property type="entry name" value="Acyl_CoA_acyltransferase"/>
</dbReference>
<dbReference type="PROSITE" id="PS51186">
    <property type="entry name" value="GNAT"/>
    <property type="match status" value="1"/>
</dbReference>
<dbReference type="SUPFAM" id="SSF55729">
    <property type="entry name" value="Acyl-CoA N-acyltransferases (Nat)"/>
    <property type="match status" value="1"/>
</dbReference>
<keyword evidence="2" id="KW-0808">Transferase</keyword>
<protein>
    <submittedName>
        <fullName evidence="2">Acetyltransferase (GNAT) family protein</fullName>
    </submittedName>
</protein>
<dbReference type="InterPro" id="IPR000182">
    <property type="entry name" value="GNAT_dom"/>
</dbReference>
<dbReference type="Gene3D" id="3.40.630.30">
    <property type="match status" value="1"/>
</dbReference>
<name>A0A1N6NNB4_9MICO</name>
<organism evidence="2 3">
    <name type="scientific">Cellulosimicrobium aquatile</name>
    <dbReference type="NCBI Taxonomy" id="1612203"/>
    <lineage>
        <taxon>Bacteria</taxon>
        <taxon>Bacillati</taxon>
        <taxon>Actinomycetota</taxon>
        <taxon>Actinomycetes</taxon>
        <taxon>Micrococcales</taxon>
        <taxon>Promicromonosporaceae</taxon>
        <taxon>Cellulosimicrobium</taxon>
    </lineage>
</organism>
<evidence type="ECO:0000313" key="2">
    <source>
        <dbReference type="EMBL" id="SIP93492.1"/>
    </source>
</evidence>
<dbReference type="AlphaFoldDB" id="A0A1N6NNB4"/>
<gene>
    <name evidence="2" type="ORF">SAMN05518682_0604</name>
</gene>
<sequence length="188" mass="19892">MTPTFRRATAADVPAAARTLAAAFHDYPWTRWAVPEDDYPERLAALQEIYLEHALAHGIVVVHDPADAVVALMPPDAPAPPGDVQERVAALHGPRLQAVAAAELPPPPPDAWTLATVGVLPSLQGTGRGSAVCRAALRDPALGDAPVALETSDARNVTFYERLGFVRTATTQVHDGPVVHGMVRTPTP</sequence>
<evidence type="ECO:0000259" key="1">
    <source>
        <dbReference type="PROSITE" id="PS51186"/>
    </source>
</evidence>
<evidence type="ECO:0000313" key="3">
    <source>
        <dbReference type="Proteomes" id="UP000186235"/>
    </source>
</evidence>
<dbReference type="GO" id="GO:0016747">
    <property type="term" value="F:acyltransferase activity, transferring groups other than amino-acyl groups"/>
    <property type="evidence" value="ECO:0007669"/>
    <property type="project" value="InterPro"/>
</dbReference>
<dbReference type="PANTHER" id="PTHR42791">
    <property type="entry name" value="GNAT FAMILY ACETYLTRANSFERASE"/>
    <property type="match status" value="1"/>
</dbReference>
<reference evidence="3" key="1">
    <citation type="submission" date="2017-01" db="EMBL/GenBank/DDBJ databases">
        <authorList>
            <person name="Varghese N."/>
            <person name="Submissions S."/>
        </authorList>
    </citation>
    <scope>NUCLEOTIDE SEQUENCE [LARGE SCALE GENOMIC DNA]</scope>
    <source>
        <strain evidence="3">3bp</strain>
    </source>
</reference>
<dbReference type="EMBL" id="FTMI01000001">
    <property type="protein sequence ID" value="SIP93492.1"/>
    <property type="molecule type" value="Genomic_DNA"/>
</dbReference>
<accession>A0A1N6NNB4</accession>
<dbReference type="PANTHER" id="PTHR42791:SF1">
    <property type="entry name" value="N-ACETYLTRANSFERASE DOMAIN-CONTAINING PROTEIN"/>
    <property type="match status" value="1"/>
</dbReference>
<feature type="domain" description="N-acetyltransferase" evidence="1">
    <location>
        <begin position="3"/>
        <end position="187"/>
    </location>
</feature>
<proteinExistence type="predicted"/>
<keyword evidence="3" id="KW-1185">Reference proteome</keyword>
<dbReference type="InterPro" id="IPR052523">
    <property type="entry name" value="Trichothecene_AcTrans"/>
</dbReference>
<dbReference type="Proteomes" id="UP000186235">
    <property type="component" value="Unassembled WGS sequence"/>
</dbReference>
<dbReference type="Pfam" id="PF00583">
    <property type="entry name" value="Acetyltransf_1"/>
    <property type="match status" value="1"/>
</dbReference>
<dbReference type="RefSeq" id="WP_076403741.1">
    <property type="nucleotide sequence ID" value="NZ_FTMI01000001.1"/>
</dbReference>